<comment type="caution">
    <text evidence="1">The sequence shown here is derived from an EMBL/GenBank/DDBJ whole genome shotgun (WGS) entry which is preliminary data.</text>
</comment>
<organism evidence="1 2">
    <name type="scientific">Platanthera zijinensis</name>
    <dbReference type="NCBI Taxonomy" id="2320716"/>
    <lineage>
        <taxon>Eukaryota</taxon>
        <taxon>Viridiplantae</taxon>
        <taxon>Streptophyta</taxon>
        <taxon>Embryophyta</taxon>
        <taxon>Tracheophyta</taxon>
        <taxon>Spermatophyta</taxon>
        <taxon>Magnoliopsida</taxon>
        <taxon>Liliopsida</taxon>
        <taxon>Asparagales</taxon>
        <taxon>Orchidaceae</taxon>
        <taxon>Orchidoideae</taxon>
        <taxon>Orchideae</taxon>
        <taxon>Orchidinae</taxon>
        <taxon>Platanthera</taxon>
    </lineage>
</organism>
<name>A0AAP0FZE0_9ASPA</name>
<evidence type="ECO:0000313" key="2">
    <source>
        <dbReference type="Proteomes" id="UP001418222"/>
    </source>
</evidence>
<dbReference type="PROSITE" id="PS01032">
    <property type="entry name" value="PPM_1"/>
    <property type="match status" value="1"/>
</dbReference>
<dbReference type="InterPro" id="IPR000222">
    <property type="entry name" value="PP2C_BS"/>
</dbReference>
<dbReference type="Proteomes" id="UP001418222">
    <property type="component" value="Unassembled WGS sequence"/>
</dbReference>
<evidence type="ECO:0000313" key="1">
    <source>
        <dbReference type="EMBL" id="KAK8928301.1"/>
    </source>
</evidence>
<dbReference type="EMBL" id="JBBWWQ010000015">
    <property type="protein sequence ID" value="KAK8928301.1"/>
    <property type="molecule type" value="Genomic_DNA"/>
</dbReference>
<dbReference type="AlphaFoldDB" id="A0AAP0FZE0"/>
<protein>
    <submittedName>
        <fullName evidence="1">Uncharacterized protein</fullName>
    </submittedName>
</protein>
<proteinExistence type="predicted"/>
<dbReference type="GO" id="GO:0043169">
    <property type="term" value="F:cation binding"/>
    <property type="evidence" value="ECO:0007669"/>
    <property type="project" value="InterPro"/>
</dbReference>
<gene>
    <name evidence="1" type="ORF">KSP39_PZI017156</name>
</gene>
<accession>A0AAP0FZE0</accession>
<keyword evidence="2" id="KW-1185">Reference proteome</keyword>
<sequence length="163" mass="18149">MLSIARHSLFAGFLLDETMPFTMLVLLLSRDLAFSSKMTADASASPCWKCFWLTLDQQGNILASRHCCSRRSESCRRSSRRSHLATLTLARWSSRHHLAGVVVVSPWWCEARRKLSQEALAINSSRRSHTALPDLDGSTSFFGVYDGHGGTSSAAAVPARHRW</sequence>
<reference evidence="1 2" key="1">
    <citation type="journal article" date="2022" name="Nat. Plants">
        <title>Genomes of leafy and leafless Platanthera orchids illuminate the evolution of mycoheterotrophy.</title>
        <authorList>
            <person name="Li M.H."/>
            <person name="Liu K.W."/>
            <person name="Li Z."/>
            <person name="Lu H.C."/>
            <person name="Ye Q.L."/>
            <person name="Zhang D."/>
            <person name="Wang J.Y."/>
            <person name="Li Y.F."/>
            <person name="Zhong Z.M."/>
            <person name="Liu X."/>
            <person name="Yu X."/>
            <person name="Liu D.K."/>
            <person name="Tu X.D."/>
            <person name="Liu B."/>
            <person name="Hao Y."/>
            <person name="Liao X.Y."/>
            <person name="Jiang Y.T."/>
            <person name="Sun W.H."/>
            <person name="Chen J."/>
            <person name="Chen Y.Q."/>
            <person name="Ai Y."/>
            <person name="Zhai J.W."/>
            <person name="Wu S.S."/>
            <person name="Zhou Z."/>
            <person name="Hsiao Y.Y."/>
            <person name="Wu W.L."/>
            <person name="Chen Y.Y."/>
            <person name="Lin Y.F."/>
            <person name="Hsu J.L."/>
            <person name="Li C.Y."/>
            <person name="Wang Z.W."/>
            <person name="Zhao X."/>
            <person name="Zhong W.Y."/>
            <person name="Ma X.K."/>
            <person name="Ma L."/>
            <person name="Huang J."/>
            <person name="Chen G.Z."/>
            <person name="Huang M.Z."/>
            <person name="Huang L."/>
            <person name="Peng D.H."/>
            <person name="Luo Y.B."/>
            <person name="Zou S.Q."/>
            <person name="Chen S.P."/>
            <person name="Lan S."/>
            <person name="Tsai W.C."/>
            <person name="Van de Peer Y."/>
            <person name="Liu Z.J."/>
        </authorList>
    </citation>
    <scope>NUCLEOTIDE SEQUENCE [LARGE SCALE GENOMIC DNA]</scope>
    <source>
        <strain evidence="1">Lor287</strain>
    </source>
</reference>